<protein>
    <submittedName>
        <fullName evidence="2">Uncharacterized protein</fullName>
    </submittedName>
</protein>
<proteinExistence type="predicted"/>
<feature type="compositionally biased region" description="Acidic residues" evidence="1">
    <location>
        <begin position="1"/>
        <end position="15"/>
    </location>
</feature>
<reference evidence="2" key="1">
    <citation type="submission" date="2016-04" db="EMBL/GenBank/DDBJ databases">
        <authorList>
            <person name="Nguyen H.D."/>
            <person name="Samba Siva P."/>
            <person name="Cullis J."/>
            <person name="Levesque C.A."/>
            <person name="Hambleton S."/>
        </authorList>
    </citation>
    <scope>NUCLEOTIDE SEQUENCE</scope>
    <source>
        <strain evidence="2">DAOMC 236422</strain>
    </source>
</reference>
<evidence type="ECO:0000256" key="1">
    <source>
        <dbReference type="SAM" id="MobiDB-lite"/>
    </source>
</evidence>
<feature type="region of interest" description="Disordered" evidence="1">
    <location>
        <begin position="1"/>
        <end position="29"/>
    </location>
</feature>
<sequence length="110" mass="12233">MVDGEGDEDQDEDEDDHRGPLRYGARTDAGALGAKTGSLALPLPVILEEQVEERRRELARMRELMFRAEQVSKIKNKSYRRVAREEKDKQKQKMADSGGCGGAARVIGST</sequence>
<feature type="compositionally biased region" description="Basic and acidic residues" evidence="1">
    <location>
        <begin position="82"/>
        <end position="94"/>
    </location>
</feature>
<dbReference type="Proteomes" id="UP000078113">
    <property type="component" value="Unassembled WGS sequence"/>
</dbReference>
<gene>
    <name evidence="2" type="ORF">A4X09_0g5653</name>
</gene>
<feature type="region of interest" description="Disordered" evidence="1">
    <location>
        <begin position="80"/>
        <end position="110"/>
    </location>
</feature>
<dbReference type="Pfam" id="PF04615">
    <property type="entry name" value="Utp14"/>
    <property type="match status" value="1"/>
</dbReference>
<keyword evidence="3" id="KW-1185">Reference proteome</keyword>
<name>A0A8X7N5X6_9BASI</name>
<accession>A0A8X7N5X6</accession>
<evidence type="ECO:0000313" key="2">
    <source>
        <dbReference type="EMBL" id="KAE8266694.1"/>
    </source>
</evidence>
<evidence type="ECO:0000313" key="3">
    <source>
        <dbReference type="Proteomes" id="UP000078113"/>
    </source>
</evidence>
<comment type="caution">
    <text evidence="2">The sequence shown here is derived from an EMBL/GenBank/DDBJ whole genome shotgun (WGS) entry which is preliminary data.</text>
</comment>
<dbReference type="EMBL" id="LWDG02000305">
    <property type="protein sequence ID" value="KAE8266694.1"/>
    <property type="molecule type" value="Genomic_DNA"/>
</dbReference>
<dbReference type="AlphaFoldDB" id="A0A8X7N5X6"/>
<reference evidence="2" key="2">
    <citation type="journal article" date="2019" name="IMA Fungus">
        <title>Genome sequencing and comparison of five Tilletia species to identify candidate genes for the detection of regulated species infecting wheat.</title>
        <authorList>
            <person name="Nguyen H.D.T."/>
            <person name="Sultana T."/>
            <person name="Kesanakurti P."/>
            <person name="Hambleton S."/>
        </authorList>
    </citation>
    <scope>NUCLEOTIDE SEQUENCE</scope>
    <source>
        <strain evidence="2">DAOMC 236422</strain>
    </source>
</reference>
<organism evidence="2 3">
    <name type="scientific">Tilletia walkeri</name>
    <dbReference type="NCBI Taxonomy" id="117179"/>
    <lineage>
        <taxon>Eukaryota</taxon>
        <taxon>Fungi</taxon>
        <taxon>Dikarya</taxon>
        <taxon>Basidiomycota</taxon>
        <taxon>Ustilaginomycotina</taxon>
        <taxon>Exobasidiomycetes</taxon>
        <taxon>Tilletiales</taxon>
        <taxon>Tilletiaceae</taxon>
        <taxon>Tilletia</taxon>
    </lineage>
</organism>